<keyword evidence="2" id="KW-0496">Mitochondrion</keyword>
<evidence type="ECO:0008006" key="6">
    <source>
        <dbReference type="Google" id="ProtNLM"/>
    </source>
</evidence>
<keyword evidence="5" id="KW-1185">Reference proteome</keyword>
<dbReference type="AlphaFoldDB" id="A0A3P7L5V9"/>
<dbReference type="OrthoDB" id="16284at2759"/>
<evidence type="ECO:0000256" key="1">
    <source>
        <dbReference type="ARBA" id="ARBA00004173"/>
    </source>
</evidence>
<accession>A0A3P7L5V9</accession>
<evidence type="ECO:0000256" key="3">
    <source>
        <dbReference type="ARBA" id="ARBA00023157"/>
    </source>
</evidence>
<reference evidence="4 5" key="1">
    <citation type="submission" date="2018-11" db="EMBL/GenBank/DDBJ databases">
        <authorList>
            <consortium name="Pathogen Informatics"/>
        </authorList>
    </citation>
    <scope>NUCLEOTIDE SEQUENCE [LARGE SCALE GENOMIC DNA]</scope>
</reference>
<sequence length="104" mass="11717">MKVVETGEARDEFLACLDKGLDSGKTEEQARQECSSQLKAFEEVCPASWARQECGSQLKAFEEVCPASWVTRFVRQHSFQRYKQTLAEQGVNIADQNALGDEKN</sequence>
<evidence type="ECO:0000256" key="2">
    <source>
        <dbReference type="ARBA" id="ARBA00023128"/>
    </source>
</evidence>
<dbReference type="InterPro" id="IPR042289">
    <property type="entry name" value="COA6"/>
</dbReference>
<dbReference type="EMBL" id="UYYB01094635">
    <property type="protein sequence ID" value="VDM74782.1"/>
    <property type="molecule type" value="Genomic_DNA"/>
</dbReference>
<dbReference type="GO" id="GO:0005739">
    <property type="term" value="C:mitochondrion"/>
    <property type="evidence" value="ECO:0007669"/>
    <property type="project" value="UniProtKB-SubCell"/>
</dbReference>
<dbReference type="GO" id="GO:0008535">
    <property type="term" value="P:respiratory chain complex IV assembly"/>
    <property type="evidence" value="ECO:0007669"/>
    <property type="project" value="InterPro"/>
</dbReference>
<dbReference type="GO" id="GO:0042775">
    <property type="term" value="P:mitochondrial ATP synthesis coupled electron transport"/>
    <property type="evidence" value="ECO:0007669"/>
    <property type="project" value="TreeGrafter"/>
</dbReference>
<evidence type="ECO:0000313" key="5">
    <source>
        <dbReference type="Proteomes" id="UP000270094"/>
    </source>
</evidence>
<gene>
    <name evidence="4" type="ORF">SVUK_LOCUS9780</name>
</gene>
<keyword evidence="3" id="KW-1015">Disulfide bond</keyword>
<evidence type="ECO:0000313" key="4">
    <source>
        <dbReference type="EMBL" id="VDM74782.1"/>
    </source>
</evidence>
<proteinExistence type="predicted"/>
<comment type="subcellular location">
    <subcellularLocation>
        <location evidence="1">Mitochondrion</location>
    </subcellularLocation>
</comment>
<dbReference type="Proteomes" id="UP000270094">
    <property type="component" value="Unassembled WGS sequence"/>
</dbReference>
<dbReference type="Pfam" id="PF02297">
    <property type="entry name" value="COX6B"/>
    <property type="match status" value="1"/>
</dbReference>
<dbReference type="PANTHER" id="PTHR46690">
    <property type="entry name" value="CYTOCHROME C OXIDASE ASSEMBLY FACTOR 6 HOMOLOG"/>
    <property type="match status" value="1"/>
</dbReference>
<name>A0A3P7L5V9_STRVU</name>
<protein>
    <recommendedName>
        <fullName evidence="6">Cytochrome c oxidase assembly factor 6 homolog</fullName>
    </recommendedName>
</protein>
<dbReference type="InterPro" id="IPR048280">
    <property type="entry name" value="COX6B-like"/>
</dbReference>
<organism evidence="4 5">
    <name type="scientific">Strongylus vulgaris</name>
    <name type="common">Blood worm</name>
    <dbReference type="NCBI Taxonomy" id="40348"/>
    <lineage>
        <taxon>Eukaryota</taxon>
        <taxon>Metazoa</taxon>
        <taxon>Ecdysozoa</taxon>
        <taxon>Nematoda</taxon>
        <taxon>Chromadorea</taxon>
        <taxon>Rhabditida</taxon>
        <taxon>Rhabditina</taxon>
        <taxon>Rhabditomorpha</taxon>
        <taxon>Strongyloidea</taxon>
        <taxon>Strongylidae</taxon>
        <taxon>Strongylus</taxon>
    </lineage>
</organism>
<dbReference type="PANTHER" id="PTHR46690:SF1">
    <property type="entry name" value="CYTOCHROME C OXIDASE ASSEMBLY FACTOR 6 HOMOLOG"/>
    <property type="match status" value="1"/>
</dbReference>